<evidence type="ECO:0000313" key="3">
    <source>
        <dbReference type="Proteomes" id="UP000186601"/>
    </source>
</evidence>
<proteinExistence type="predicted"/>
<evidence type="ECO:0000256" key="1">
    <source>
        <dbReference type="SAM" id="MobiDB-lite"/>
    </source>
</evidence>
<comment type="caution">
    <text evidence="2">The sequence shown here is derived from an EMBL/GenBank/DDBJ whole genome shotgun (WGS) entry which is preliminary data.</text>
</comment>
<reference evidence="2 3" key="1">
    <citation type="submission" date="2018-02" db="EMBL/GenBank/DDBJ databases">
        <title>Genome sequence of the basidiomycete white-rot fungus Phlebia centrifuga.</title>
        <authorList>
            <person name="Granchi Z."/>
            <person name="Peng M."/>
            <person name="de Vries R.P."/>
            <person name="Hilden K."/>
            <person name="Makela M.R."/>
            <person name="Grigoriev I."/>
            <person name="Riley R."/>
        </authorList>
    </citation>
    <scope>NUCLEOTIDE SEQUENCE [LARGE SCALE GENOMIC DNA]</scope>
    <source>
        <strain evidence="2 3">FBCC195</strain>
    </source>
</reference>
<accession>A0A2R6S5S3</accession>
<gene>
    <name evidence="2" type="ORF">PHLCEN_2v585</name>
</gene>
<feature type="region of interest" description="Disordered" evidence="1">
    <location>
        <begin position="73"/>
        <end position="134"/>
    </location>
</feature>
<name>A0A2R6S5S3_9APHY</name>
<dbReference type="Proteomes" id="UP000186601">
    <property type="component" value="Unassembled WGS sequence"/>
</dbReference>
<dbReference type="AlphaFoldDB" id="A0A2R6S5S3"/>
<sequence length="228" mass="24751">MSSYEDELPFGWVRQIDERTNHAFWVSALRLVLQLTVVISINQVDTKAKPPRAIWIHPYEDEQFLNEHPEVRDRLAKPDNGGSSQESPPPYSPRRHSYSGSSNFRHSSADIRNSNSQPMTPPAMNSSGSQQKHRGFFGKMKDKAIGTKEEREEAKRQEALAYAPPMGSPFGSGYGYSNYGARRRQGGFGGGIGMPILGGLAGGLILGDLLDGGFGGGGFDGGFGGGIF</sequence>
<evidence type="ECO:0000313" key="2">
    <source>
        <dbReference type="EMBL" id="PSS37569.1"/>
    </source>
</evidence>
<protein>
    <submittedName>
        <fullName evidence="2">Uncharacterized protein</fullName>
    </submittedName>
</protein>
<keyword evidence="3" id="KW-1185">Reference proteome</keyword>
<dbReference type="STRING" id="98765.A0A2R6S5S3"/>
<dbReference type="OrthoDB" id="2367685at2759"/>
<feature type="compositionally biased region" description="Polar residues" evidence="1">
    <location>
        <begin position="103"/>
        <end position="130"/>
    </location>
</feature>
<dbReference type="EMBL" id="MLYV02000035">
    <property type="protein sequence ID" value="PSS37569.1"/>
    <property type="molecule type" value="Genomic_DNA"/>
</dbReference>
<organism evidence="2 3">
    <name type="scientific">Hermanssonia centrifuga</name>
    <dbReference type="NCBI Taxonomy" id="98765"/>
    <lineage>
        <taxon>Eukaryota</taxon>
        <taxon>Fungi</taxon>
        <taxon>Dikarya</taxon>
        <taxon>Basidiomycota</taxon>
        <taxon>Agaricomycotina</taxon>
        <taxon>Agaricomycetes</taxon>
        <taxon>Polyporales</taxon>
        <taxon>Meruliaceae</taxon>
        <taxon>Hermanssonia</taxon>
    </lineage>
</organism>